<feature type="region of interest" description="Disordered" evidence="1">
    <location>
        <begin position="1"/>
        <end position="25"/>
    </location>
</feature>
<dbReference type="Proteomes" id="UP000234681">
    <property type="component" value="Chromosome 8"/>
</dbReference>
<sequence length="46" mass="5365">MQEASSFKANQISGPHPSSKKSSFATEGDYYRKLQPIKMKRWSQFR</sequence>
<name>A6I2E6_RAT</name>
<accession>A6I2E6</accession>
<proteinExistence type="predicted"/>
<dbReference type="AlphaFoldDB" id="A6I2E6"/>
<feature type="compositionally biased region" description="Polar residues" evidence="1">
    <location>
        <begin position="1"/>
        <end position="13"/>
    </location>
</feature>
<reference evidence="2 3" key="1">
    <citation type="submission" date="2005-09" db="EMBL/GenBank/DDBJ databases">
        <authorList>
            <person name="Mural R.J."/>
            <person name="Li P.W."/>
            <person name="Adams M.D."/>
            <person name="Amanatides P.G."/>
            <person name="Baden-Tillson H."/>
            <person name="Barnstead M."/>
            <person name="Chin S.H."/>
            <person name="Dew I."/>
            <person name="Evans C.A."/>
            <person name="Ferriera S."/>
            <person name="Flanigan M."/>
            <person name="Fosler C."/>
            <person name="Glodek A."/>
            <person name="Gu Z."/>
            <person name="Holt R.A."/>
            <person name="Jennings D."/>
            <person name="Kraft C.L."/>
            <person name="Lu F."/>
            <person name="Nguyen T."/>
            <person name="Nusskern D.R."/>
            <person name="Pfannkoch C.M."/>
            <person name="Sitter C."/>
            <person name="Sutton G.G."/>
            <person name="Venter J.C."/>
            <person name="Wang Z."/>
            <person name="Woodage T."/>
            <person name="Zheng X.H."/>
            <person name="Zhong F."/>
        </authorList>
    </citation>
    <scope>NUCLEOTIDE SEQUENCE [LARGE SCALE GENOMIC DNA]</scope>
    <source>
        <strain>BN</strain>
        <strain evidence="3">Sprague-Dawley</strain>
    </source>
</reference>
<evidence type="ECO:0000313" key="2">
    <source>
        <dbReference type="EMBL" id="EDL77431.1"/>
    </source>
</evidence>
<organism evidence="2 3">
    <name type="scientific">Rattus norvegicus</name>
    <name type="common">Rat</name>
    <dbReference type="NCBI Taxonomy" id="10116"/>
    <lineage>
        <taxon>Eukaryota</taxon>
        <taxon>Metazoa</taxon>
        <taxon>Chordata</taxon>
        <taxon>Craniata</taxon>
        <taxon>Vertebrata</taxon>
        <taxon>Euteleostomi</taxon>
        <taxon>Mammalia</taxon>
        <taxon>Eutheria</taxon>
        <taxon>Euarchontoglires</taxon>
        <taxon>Glires</taxon>
        <taxon>Rodentia</taxon>
        <taxon>Myomorpha</taxon>
        <taxon>Muroidea</taxon>
        <taxon>Muridae</taxon>
        <taxon>Murinae</taxon>
        <taxon>Rattus</taxon>
    </lineage>
</organism>
<evidence type="ECO:0000256" key="1">
    <source>
        <dbReference type="SAM" id="MobiDB-lite"/>
    </source>
</evidence>
<protein>
    <submittedName>
        <fullName evidence="2">RCG62918</fullName>
    </submittedName>
</protein>
<evidence type="ECO:0000313" key="3">
    <source>
        <dbReference type="Proteomes" id="UP000234681"/>
    </source>
</evidence>
<gene>
    <name evidence="2" type="ORF">rCG_62918</name>
</gene>
<dbReference type="EMBL" id="CH473954">
    <property type="protein sequence ID" value="EDL77431.1"/>
    <property type="molecule type" value="Genomic_DNA"/>
</dbReference>